<organism evidence="2 3">
    <name type="scientific">Hyaloscypha variabilis (strain UAMH 11265 / GT02V1 / F)</name>
    <name type="common">Meliniomyces variabilis</name>
    <dbReference type="NCBI Taxonomy" id="1149755"/>
    <lineage>
        <taxon>Eukaryota</taxon>
        <taxon>Fungi</taxon>
        <taxon>Dikarya</taxon>
        <taxon>Ascomycota</taxon>
        <taxon>Pezizomycotina</taxon>
        <taxon>Leotiomycetes</taxon>
        <taxon>Helotiales</taxon>
        <taxon>Hyaloscyphaceae</taxon>
        <taxon>Hyaloscypha</taxon>
        <taxon>Hyaloscypha variabilis</taxon>
    </lineage>
</organism>
<dbReference type="AlphaFoldDB" id="A0A2J6R2C7"/>
<keyword evidence="1" id="KW-1133">Transmembrane helix</keyword>
<proteinExistence type="predicted"/>
<protein>
    <recommendedName>
        <fullName evidence="4">Fungal N-terminal domain-containing protein</fullName>
    </recommendedName>
</protein>
<reference evidence="2 3" key="1">
    <citation type="submission" date="2016-04" db="EMBL/GenBank/DDBJ databases">
        <title>A degradative enzymes factory behind the ericoid mycorrhizal symbiosis.</title>
        <authorList>
            <consortium name="DOE Joint Genome Institute"/>
            <person name="Martino E."/>
            <person name="Morin E."/>
            <person name="Grelet G."/>
            <person name="Kuo A."/>
            <person name="Kohler A."/>
            <person name="Daghino S."/>
            <person name="Barry K."/>
            <person name="Choi C."/>
            <person name="Cichocki N."/>
            <person name="Clum A."/>
            <person name="Copeland A."/>
            <person name="Hainaut M."/>
            <person name="Haridas S."/>
            <person name="Labutti K."/>
            <person name="Lindquist E."/>
            <person name="Lipzen A."/>
            <person name="Khouja H.-R."/>
            <person name="Murat C."/>
            <person name="Ohm R."/>
            <person name="Olson A."/>
            <person name="Spatafora J."/>
            <person name="Veneault-Fourrey C."/>
            <person name="Henrissat B."/>
            <person name="Grigoriev I."/>
            <person name="Martin F."/>
            <person name="Perotto S."/>
        </authorList>
    </citation>
    <scope>NUCLEOTIDE SEQUENCE [LARGE SCALE GENOMIC DNA]</scope>
    <source>
        <strain evidence="2 3">F</strain>
    </source>
</reference>
<dbReference type="OrthoDB" id="3200163at2759"/>
<gene>
    <name evidence="2" type="ORF">L207DRAFT_571942</name>
</gene>
<name>A0A2J6R2C7_HYAVF</name>
<keyword evidence="3" id="KW-1185">Reference proteome</keyword>
<keyword evidence="1" id="KW-0812">Transmembrane</keyword>
<accession>A0A2J6R2C7</accession>
<keyword evidence="1" id="KW-0472">Membrane</keyword>
<sequence>MAEVVGIVGSALGIVGFAGQLLQGCQNIRTFLDSVDWSEEAEQWDMARLALDYSDEAVTGLQSLVNEYDSRKSGIWSDVRMVMRKGKFDRHLVRIEKAKGYILASRTNLSFILELKKSGLHQDTEETLRAISTLNAKVNATVDLVSNVPNQLQEVNNATLETRVAIENLTRSIALEFAHIPTGVGKMLEGTLRRVMQDFHDRVLLHTNGASLWEPPPAYTNIHDSTRSQELLSGCKASERRVLKQKQKQGRIAIQTWFGIVLIHSTLVKAQDTVNQHGLKIRLGTAKTIRVHVEVAITPCLLRLGLFCSIIWNKMPENRSGFDVKLRVYNTVDESSAIIQACREANLEEVQKLFATAKASPFDRLRGKQSLLDIILEEMVLVPMRRNPEFAWRKLEKLYLIFRSIICHGLDPGQLGNYQSSKFCGSPLPFLTQFYLYAPPKFLPVLLNITRTIIEHSIQDPFATADFTEQLRFLQWAKTRTPRPVFQFLVNQEHWQPEWEIKEKLTPFLQGQKPEDLRPYDVGCFRTWLRVGADRREVLMAVCESSKVLSDAVLLDGLPDEVADQLRYQHLVACLDYGLDFQDDHDGPSLLTIFREAGKLYQIRAALWYFHWNNDDIDELFEAGLLTSLAFQLAHLERRDVNGRKLPVELQFKSVLPSDWNSYLESGSSWGTDQKILRSLTNSQSDRLKTDESDPTSKSLSLESRSMGTRIEILKVLNSFPFVIIIVVIISCVTLVNVWNMTIS</sequence>
<feature type="transmembrane region" description="Helical" evidence="1">
    <location>
        <begin position="720"/>
        <end position="739"/>
    </location>
</feature>
<dbReference type="EMBL" id="KZ613958">
    <property type="protein sequence ID" value="PMD32655.1"/>
    <property type="molecule type" value="Genomic_DNA"/>
</dbReference>
<evidence type="ECO:0000313" key="3">
    <source>
        <dbReference type="Proteomes" id="UP000235786"/>
    </source>
</evidence>
<evidence type="ECO:0008006" key="4">
    <source>
        <dbReference type="Google" id="ProtNLM"/>
    </source>
</evidence>
<evidence type="ECO:0000313" key="2">
    <source>
        <dbReference type="EMBL" id="PMD32655.1"/>
    </source>
</evidence>
<dbReference type="Proteomes" id="UP000235786">
    <property type="component" value="Unassembled WGS sequence"/>
</dbReference>
<evidence type="ECO:0000256" key="1">
    <source>
        <dbReference type="SAM" id="Phobius"/>
    </source>
</evidence>